<gene>
    <name evidence="2" type="ORF">QTP70_031077</name>
</gene>
<feature type="non-terminal residue" evidence="2">
    <location>
        <position position="84"/>
    </location>
</feature>
<reference evidence="2" key="1">
    <citation type="submission" date="2023-06" db="EMBL/GenBank/DDBJ databases">
        <title>Male Hemibagrus guttatus genome.</title>
        <authorList>
            <person name="Bian C."/>
        </authorList>
    </citation>
    <scope>NUCLEOTIDE SEQUENCE</scope>
    <source>
        <strain evidence="2">Male_cb2023</strain>
        <tissue evidence="2">Muscle</tissue>
    </source>
</reference>
<protein>
    <submittedName>
        <fullName evidence="2">Uncharacterized protein</fullName>
    </submittedName>
</protein>
<sequence length="84" mass="9197">TQGFPAEHCPKYDTASAGLPSSHSASWCYVFPRTSINIFSNLSNSSSSVGSDHTGQSSFPTCINESCHNFEDKMFTCCLIYPTY</sequence>
<feature type="region of interest" description="Disordered" evidence="1">
    <location>
        <begin position="1"/>
        <end position="22"/>
    </location>
</feature>
<keyword evidence="3" id="KW-1185">Reference proteome</keyword>
<proteinExistence type="predicted"/>
<evidence type="ECO:0000313" key="2">
    <source>
        <dbReference type="EMBL" id="KAK3529459.1"/>
    </source>
</evidence>
<accession>A0AAE0V208</accession>
<organism evidence="2 3">
    <name type="scientific">Hemibagrus guttatus</name>
    <dbReference type="NCBI Taxonomy" id="175788"/>
    <lineage>
        <taxon>Eukaryota</taxon>
        <taxon>Metazoa</taxon>
        <taxon>Chordata</taxon>
        <taxon>Craniata</taxon>
        <taxon>Vertebrata</taxon>
        <taxon>Euteleostomi</taxon>
        <taxon>Actinopterygii</taxon>
        <taxon>Neopterygii</taxon>
        <taxon>Teleostei</taxon>
        <taxon>Ostariophysi</taxon>
        <taxon>Siluriformes</taxon>
        <taxon>Bagridae</taxon>
        <taxon>Hemibagrus</taxon>
    </lineage>
</organism>
<dbReference type="AlphaFoldDB" id="A0AAE0V208"/>
<dbReference type="Proteomes" id="UP001274896">
    <property type="component" value="Unassembled WGS sequence"/>
</dbReference>
<dbReference type="EMBL" id="JAUCMX010000012">
    <property type="protein sequence ID" value="KAK3529459.1"/>
    <property type="molecule type" value="Genomic_DNA"/>
</dbReference>
<evidence type="ECO:0000256" key="1">
    <source>
        <dbReference type="SAM" id="MobiDB-lite"/>
    </source>
</evidence>
<evidence type="ECO:0000313" key="3">
    <source>
        <dbReference type="Proteomes" id="UP001274896"/>
    </source>
</evidence>
<comment type="caution">
    <text evidence="2">The sequence shown here is derived from an EMBL/GenBank/DDBJ whole genome shotgun (WGS) entry which is preliminary data.</text>
</comment>
<name>A0AAE0V208_9TELE</name>